<gene>
    <name evidence="6" type="ORF">BDV96DRAFT_629937</name>
</gene>
<evidence type="ECO:0000256" key="5">
    <source>
        <dbReference type="SAM" id="Phobius"/>
    </source>
</evidence>
<dbReference type="AlphaFoldDB" id="A0A6A5ZFZ8"/>
<sequence length="527" mass="60434">MSSLRDIYRSSSRILEVEKPPLSTKRTYLEYVKSLCPRNPCLQALSAFLSQPKAARHNCQVAALDFRENVEHTISRSIADLNYLWGELQGTTKEDELYQDHRLQGRILIVEDLTRDVVELLGITLDIDPLFFALHLHTTHRTGMRHQTPDEATLPSRLLDQDYVNVSYHRPIECTTSTIAGGRFVRDIAIDRKLVFLRSTTIGLAQHCASIIKVQPKEDFWIAIILVDPPIGDTYYRSGHKDDESQQVHLQSRPFLGAYEDFLRPPKFSDDWTSLHDISRGGMADDLLHYWERCTPPSFERHNPTIESLAYYPLKIVAAEWVKYTAVMQHSIKQYEYQGEQLPDLDRFNADLRELQGWRRRSMNSQQKIRSITRQLQARFSPTSRGSSSLTYLIEDLEVINANIEKFGARLENMLPVVTSLVQIIDARHSFAETANITRLTGLALVFVPLNYIAAIFSMSNEFVPGGRLFWQYWAVAVPVALLILVIARPPMWIYREVSTWFHGNKQKRIKAHQAALEAIAKGKSVA</sequence>
<dbReference type="GO" id="GO:0046873">
    <property type="term" value="F:metal ion transmembrane transporter activity"/>
    <property type="evidence" value="ECO:0007669"/>
    <property type="project" value="InterPro"/>
</dbReference>
<evidence type="ECO:0000256" key="4">
    <source>
        <dbReference type="ARBA" id="ARBA00023136"/>
    </source>
</evidence>
<evidence type="ECO:0000313" key="7">
    <source>
        <dbReference type="Proteomes" id="UP000799770"/>
    </source>
</evidence>
<comment type="subcellular location">
    <subcellularLocation>
        <location evidence="1">Membrane</location>
        <topology evidence="1">Multi-pass membrane protein</topology>
    </subcellularLocation>
</comment>
<feature type="transmembrane region" description="Helical" evidence="5">
    <location>
        <begin position="471"/>
        <end position="488"/>
    </location>
</feature>
<keyword evidence="4 5" id="KW-0472">Membrane</keyword>
<evidence type="ECO:0000313" key="6">
    <source>
        <dbReference type="EMBL" id="KAF2118412.1"/>
    </source>
</evidence>
<keyword evidence="2 5" id="KW-0812">Transmembrane</keyword>
<protein>
    <recommendedName>
        <fullName evidence="8">Cora-like Mg2+ transporter protein-domain-containing protein</fullName>
    </recommendedName>
</protein>
<dbReference type="GO" id="GO:0016020">
    <property type="term" value="C:membrane"/>
    <property type="evidence" value="ECO:0007669"/>
    <property type="project" value="UniProtKB-SubCell"/>
</dbReference>
<dbReference type="SUPFAM" id="SSF144083">
    <property type="entry name" value="Magnesium transport protein CorA, transmembrane region"/>
    <property type="match status" value="1"/>
</dbReference>
<dbReference type="OrthoDB" id="3231000at2759"/>
<dbReference type="EMBL" id="ML977317">
    <property type="protein sequence ID" value="KAF2118412.1"/>
    <property type="molecule type" value="Genomic_DNA"/>
</dbReference>
<dbReference type="Gene3D" id="1.20.58.340">
    <property type="entry name" value="Magnesium transport protein CorA, transmembrane region"/>
    <property type="match status" value="1"/>
</dbReference>
<dbReference type="Proteomes" id="UP000799770">
    <property type="component" value="Unassembled WGS sequence"/>
</dbReference>
<evidence type="ECO:0008006" key="8">
    <source>
        <dbReference type="Google" id="ProtNLM"/>
    </source>
</evidence>
<name>A0A6A5ZFZ8_9PLEO</name>
<feature type="transmembrane region" description="Helical" evidence="5">
    <location>
        <begin position="440"/>
        <end position="459"/>
    </location>
</feature>
<evidence type="ECO:0000256" key="2">
    <source>
        <dbReference type="ARBA" id="ARBA00022692"/>
    </source>
</evidence>
<proteinExistence type="predicted"/>
<accession>A0A6A5ZFZ8</accession>
<organism evidence="6 7">
    <name type="scientific">Lophiotrema nucula</name>
    <dbReference type="NCBI Taxonomy" id="690887"/>
    <lineage>
        <taxon>Eukaryota</taxon>
        <taxon>Fungi</taxon>
        <taxon>Dikarya</taxon>
        <taxon>Ascomycota</taxon>
        <taxon>Pezizomycotina</taxon>
        <taxon>Dothideomycetes</taxon>
        <taxon>Pleosporomycetidae</taxon>
        <taxon>Pleosporales</taxon>
        <taxon>Lophiotremataceae</taxon>
        <taxon>Lophiotrema</taxon>
    </lineage>
</organism>
<keyword evidence="3 5" id="KW-1133">Transmembrane helix</keyword>
<dbReference type="Pfam" id="PF01544">
    <property type="entry name" value="CorA"/>
    <property type="match status" value="1"/>
</dbReference>
<dbReference type="InterPro" id="IPR045863">
    <property type="entry name" value="CorA_TM1_TM2"/>
</dbReference>
<evidence type="ECO:0000256" key="1">
    <source>
        <dbReference type="ARBA" id="ARBA00004141"/>
    </source>
</evidence>
<dbReference type="InterPro" id="IPR002523">
    <property type="entry name" value="MgTranspt_CorA/ZnTranspt_ZntB"/>
</dbReference>
<reference evidence="6" key="1">
    <citation type="journal article" date="2020" name="Stud. Mycol.">
        <title>101 Dothideomycetes genomes: a test case for predicting lifestyles and emergence of pathogens.</title>
        <authorList>
            <person name="Haridas S."/>
            <person name="Albert R."/>
            <person name="Binder M."/>
            <person name="Bloem J."/>
            <person name="Labutti K."/>
            <person name="Salamov A."/>
            <person name="Andreopoulos B."/>
            <person name="Baker S."/>
            <person name="Barry K."/>
            <person name="Bills G."/>
            <person name="Bluhm B."/>
            <person name="Cannon C."/>
            <person name="Castanera R."/>
            <person name="Culley D."/>
            <person name="Daum C."/>
            <person name="Ezra D."/>
            <person name="Gonzalez J."/>
            <person name="Henrissat B."/>
            <person name="Kuo A."/>
            <person name="Liang C."/>
            <person name="Lipzen A."/>
            <person name="Lutzoni F."/>
            <person name="Magnuson J."/>
            <person name="Mondo S."/>
            <person name="Nolan M."/>
            <person name="Ohm R."/>
            <person name="Pangilinan J."/>
            <person name="Park H.-J."/>
            <person name="Ramirez L."/>
            <person name="Alfaro M."/>
            <person name="Sun H."/>
            <person name="Tritt A."/>
            <person name="Yoshinaga Y."/>
            <person name="Zwiers L.-H."/>
            <person name="Turgeon B."/>
            <person name="Goodwin S."/>
            <person name="Spatafora J."/>
            <person name="Crous P."/>
            <person name="Grigoriev I."/>
        </authorList>
    </citation>
    <scope>NUCLEOTIDE SEQUENCE</scope>
    <source>
        <strain evidence="6">CBS 627.86</strain>
    </source>
</reference>
<evidence type="ECO:0000256" key="3">
    <source>
        <dbReference type="ARBA" id="ARBA00022989"/>
    </source>
</evidence>
<keyword evidence="7" id="KW-1185">Reference proteome</keyword>